<dbReference type="EMBL" id="CP038865">
    <property type="protein sequence ID" value="QCA29434.1"/>
    <property type="molecule type" value="Genomic_DNA"/>
</dbReference>
<dbReference type="Proteomes" id="UP000297725">
    <property type="component" value="Unassembled WGS sequence"/>
</dbReference>
<feature type="chain" id="PRO_5044616872" description="WxL domain-containing protein" evidence="1">
    <location>
        <begin position="28"/>
        <end position="981"/>
    </location>
</feature>
<evidence type="ECO:0000313" key="5">
    <source>
        <dbReference type="Proteomes" id="UP000297725"/>
    </source>
</evidence>
<dbReference type="RefSeq" id="WP_135254347.1">
    <property type="nucleotide sequence ID" value="NZ_CP038865.1"/>
</dbReference>
<dbReference type="Gene3D" id="2.60.120.200">
    <property type="match status" value="1"/>
</dbReference>
<evidence type="ECO:0000313" key="2">
    <source>
        <dbReference type="EMBL" id="QCA29434.1"/>
    </source>
</evidence>
<sequence>MKTRNKLIVNTTLLLTSLIMGSINVNAAAVNTQILPAIEDYPYILGPDKDPEGFVRPVGIQKNLTDLMNVYAAHPEGMKWTEYSSLQKGSVADNFTTRGPGFIDVTKSHHPGFLQVYEKSRVSSIQGNDKLNMREPFRLVTYIKHHYNQNNKETVDGGMGFVMHSGNDSGTGGRVRLLDTWIGGIFDGATLDGSQKVGLGILGDVGRYTFAKDSKGIPHSFAVEFDLYGDKNGKNFVSGVGLGLGEGSYFDVDPNVTGGPNNNHVGYYFPENLDEGVTYGKYTDRWGLAWRKVIHNAPQKVKLTDGTYKRFEVSWEPGEGDNWADGRLEYQYDGQRVLVDQALFKKEVLEGGTVDQVYWGFNGTEGNSESESSKRQRVYFEQVPGYLDSTDFDVSTNFYQEDGTPVEVDTLTGGMKYRGEVVVKRKKNGNTTPWENINIQVTVPSVLDIATDETLMVNDTKTSVTADQGNNRFDTRGKYNVASADEYKVSFNFTPEDTVSRDQMIDYDIMSDQVVLREKGKLNVRKNEVLSARIDAPKDGDKVVVNRLETGKMNIDTRSFVKYFSTAQLAISLEVRQGEKDATTGLMPLKTTINEAVSTPPINAQGMIDQQALTNLFTLDIKQLMADKQLNYGDFQIVYRIKNNNASENVPAEEVQDNTEKFAISNLTLQSAPVINKEKTKFNLTHFTESPEGGGAENTKQGLPVLSVAGEDADNFKTGYEIKVESDDYHYSRPSGDISPVPSISDQKITVFKTDADVVANPNLPEAIAGSGSVSGATYIPGNRKVKVTIIDADKNESDPVELPITFESPVIVDIPDKFDDMTLDIGSKASKLTFSRTPEQEVRQVTEGQQLSQESLNQMKQAKEAVGSEAIVVYDGSTDGWELSATSEFKEDKADNPYIIPDGFLYYQQGDKKTVIRNKKSDDDKGVTLLSKKLGDEPSFTNKEISQSGTDGFYIDSTKNVLAATYNGVINWTLSNTPSP</sequence>
<accession>A0A7Z2B6D1</accession>
<reference evidence="3 5" key="1">
    <citation type="submission" date="2019-03" db="EMBL/GenBank/DDBJ databases">
        <title>Vagococcus sp. was isolated fron gut of Carduelis flavirostris.</title>
        <authorList>
            <person name="Ge Y."/>
        </authorList>
    </citation>
    <scope>NUCLEOTIDE SEQUENCE [LARGE SCALE GENOMIC DNA]</scope>
    <source>
        <strain evidence="3 5">CF-210</strain>
    </source>
</reference>
<keyword evidence="4" id="KW-1185">Reference proteome</keyword>
<evidence type="ECO:0000313" key="4">
    <source>
        <dbReference type="Proteomes" id="UP000296883"/>
    </source>
</evidence>
<organism evidence="2 4">
    <name type="scientific">Vagococcus xieshaowenii</name>
    <dbReference type="NCBI Taxonomy" id="2562451"/>
    <lineage>
        <taxon>Bacteria</taxon>
        <taxon>Bacillati</taxon>
        <taxon>Bacillota</taxon>
        <taxon>Bacilli</taxon>
        <taxon>Lactobacillales</taxon>
        <taxon>Enterococcaceae</taxon>
        <taxon>Vagococcus</taxon>
    </lineage>
</organism>
<dbReference type="EMBL" id="SRHU01000019">
    <property type="protein sequence ID" value="TFZ41554.1"/>
    <property type="molecule type" value="Genomic_DNA"/>
</dbReference>
<feature type="signal peptide" evidence="1">
    <location>
        <begin position="1"/>
        <end position="27"/>
    </location>
</feature>
<protein>
    <recommendedName>
        <fullName evidence="6">WxL domain-containing protein</fullName>
    </recommendedName>
</protein>
<dbReference type="KEGG" id="vac:E4Z98_08935"/>
<dbReference type="Proteomes" id="UP000296883">
    <property type="component" value="Chromosome"/>
</dbReference>
<keyword evidence="1" id="KW-0732">Signal</keyword>
<name>A0A4Z0D9K2_9ENTE</name>
<evidence type="ECO:0000313" key="3">
    <source>
        <dbReference type="EMBL" id="TFZ41554.1"/>
    </source>
</evidence>
<gene>
    <name evidence="3" type="ORF">E4031_05010</name>
    <name evidence="2" type="ORF">E4Z98_08935</name>
</gene>
<reference evidence="2 4" key="2">
    <citation type="journal article" date="2020" name="Int. J. Syst. Evol. Microbiol.">
        <title>Vagococcus xieshaowenii sp. nov., isolated from snow finch (Montifringilla taczanowskii) cloacal content.</title>
        <authorList>
            <person name="Ge Y."/>
            <person name="Yang J."/>
            <person name="Lai X.H."/>
            <person name="Zhang G."/>
            <person name="Jin D."/>
            <person name="Lu S."/>
            <person name="Wang B."/>
            <person name="Huang Y."/>
            <person name="Huang Y."/>
            <person name="Ren Z."/>
            <person name="Zhang X."/>
            <person name="Xu J."/>
        </authorList>
    </citation>
    <scope>NUCLEOTIDE SEQUENCE [LARGE SCALE GENOMIC DNA]</scope>
    <source>
        <strain evidence="2">Personal::cf-49</strain>
        <strain evidence="4">personal::cf-49</strain>
    </source>
</reference>
<evidence type="ECO:0008006" key="6">
    <source>
        <dbReference type="Google" id="ProtNLM"/>
    </source>
</evidence>
<accession>A0A4Z0D9K2</accession>
<evidence type="ECO:0000256" key="1">
    <source>
        <dbReference type="SAM" id="SignalP"/>
    </source>
</evidence>
<dbReference type="AlphaFoldDB" id="A0A4Z0D9K2"/>
<proteinExistence type="predicted"/>